<feature type="non-terminal residue" evidence="2">
    <location>
        <position position="368"/>
    </location>
</feature>
<feature type="compositionally biased region" description="Basic residues" evidence="1">
    <location>
        <begin position="305"/>
        <end position="330"/>
    </location>
</feature>
<feature type="compositionally biased region" description="Basic residues" evidence="1">
    <location>
        <begin position="234"/>
        <end position="260"/>
    </location>
</feature>
<organism evidence="2">
    <name type="scientific">uncultured Acetobacteraceae bacterium</name>
    <dbReference type="NCBI Taxonomy" id="169975"/>
    <lineage>
        <taxon>Bacteria</taxon>
        <taxon>Pseudomonadati</taxon>
        <taxon>Pseudomonadota</taxon>
        <taxon>Alphaproteobacteria</taxon>
        <taxon>Acetobacterales</taxon>
        <taxon>Acetobacteraceae</taxon>
        <taxon>environmental samples</taxon>
    </lineage>
</organism>
<feature type="compositionally biased region" description="Basic residues" evidence="1">
    <location>
        <begin position="29"/>
        <end position="61"/>
    </location>
</feature>
<feature type="compositionally biased region" description="Gly residues" evidence="1">
    <location>
        <begin position="95"/>
        <end position="105"/>
    </location>
</feature>
<dbReference type="EMBL" id="CADCTG010000075">
    <property type="protein sequence ID" value="CAA9222513.1"/>
    <property type="molecule type" value="Genomic_DNA"/>
</dbReference>
<accession>A0A6J4HHQ9</accession>
<sequence>EDRVLRIEPAVLLLERRRHLLPRPAPRPRPARPQRHLLRTRRLRPAAAPRHRAAPLGRRPRLPGDGSGAALRGGRSRRGRRGGEGERRRRLRPGTAGGRGFGVPPGGDPRLLGRGRARHPVRTARRGRPPAAPRPPVARPGADLRRRAAGGGGLRRLRRAPLRADLQRPRPGNPPPRSGGRSLRGRPVLPRQPAAGPRGAGGGILPRSRGAAAGPALPDRRQRLGRQGDARQRAPPRPRLHARPQRLQHVLPRRAQHSPRQHGGGRLLAGDARVRGGRRRRLPRHRRLDRARTVPQGGRRGAGGARRRGRGGAPRRPHARARAGHRRGRAGAHPAGAHLRPARRRGGRAAPGRGGPQAPGEPGEGRGV</sequence>
<proteinExistence type="predicted"/>
<feature type="region of interest" description="Disordered" evidence="1">
    <location>
        <begin position="22"/>
        <end position="368"/>
    </location>
</feature>
<feature type="compositionally biased region" description="Basic residues" evidence="1">
    <location>
        <begin position="275"/>
        <end position="289"/>
    </location>
</feature>
<gene>
    <name evidence="2" type="ORF">AVDCRST_MAG08-682</name>
</gene>
<feature type="compositionally biased region" description="Low complexity" evidence="1">
    <location>
        <begin position="178"/>
        <end position="197"/>
    </location>
</feature>
<name>A0A6J4HHQ9_9PROT</name>
<feature type="compositionally biased region" description="Basic residues" evidence="1">
    <location>
        <begin position="113"/>
        <end position="128"/>
    </location>
</feature>
<feature type="non-terminal residue" evidence="2">
    <location>
        <position position="1"/>
    </location>
</feature>
<protein>
    <submittedName>
        <fullName evidence="2">Spore_germination_protein_CgeB</fullName>
    </submittedName>
</protein>
<reference evidence="2" key="1">
    <citation type="submission" date="2020-02" db="EMBL/GenBank/DDBJ databases">
        <authorList>
            <person name="Meier V. D."/>
        </authorList>
    </citation>
    <scope>NUCLEOTIDE SEQUENCE</scope>
    <source>
        <strain evidence="2">AVDCRST_MAG08</strain>
    </source>
</reference>
<feature type="compositionally biased region" description="Basic and acidic residues" evidence="1">
    <location>
        <begin position="218"/>
        <end position="232"/>
    </location>
</feature>
<evidence type="ECO:0000256" key="1">
    <source>
        <dbReference type="SAM" id="MobiDB-lite"/>
    </source>
</evidence>
<evidence type="ECO:0000313" key="2">
    <source>
        <dbReference type="EMBL" id="CAA9222513.1"/>
    </source>
</evidence>
<dbReference type="AlphaFoldDB" id="A0A6J4HHQ9"/>